<evidence type="ECO:0000313" key="1">
    <source>
        <dbReference type="EMBL" id="GIG47070.1"/>
    </source>
</evidence>
<name>A0A919PLM2_9ACTN</name>
<gene>
    <name evidence="1" type="ORF">Dsi01nite_051110</name>
</gene>
<protein>
    <submittedName>
        <fullName evidence="1">Uncharacterized protein</fullName>
    </submittedName>
</protein>
<reference evidence="1" key="1">
    <citation type="submission" date="2021-01" db="EMBL/GenBank/DDBJ databases">
        <title>Whole genome shotgun sequence of Dactylosporangium siamense NBRC 106093.</title>
        <authorList>
            <person name="Komaki H."/>
            <person name="Tamura T."/>
        </authorList>
    </citation>
    <scope>NUCLEOTIDE SEQUENCE</scope>
    <source>
        <strain evidence="1">NBRC 106093</strain>
    </source>
</reference>
<sequence>MTARLAHLREHRAVVGTGAEIVDRLCADAAVQELRLELPYEFNRTGYEQILHDVVHPVAPALGWQRS</sequence>
<proteinExistence type="predicted"/>
<dbReference type="EMBL" id="BONQ01000081">
    <property type="protein sequence ID" value="GIG47070.1"/>
    <property type="molecule type" value="Genomic_DNA"/>
</dbReference>
<accession>A0A919PLM2</accession>
<organism evidence="1 2">
    <name type="scientific">Dactylosporangium siamense</name>
    <dbReference type="NCBI Taxonomy" id="685454"/>
    <lineage>
        <taxon>Bacteria</taxon>
        <taxon>Bacillati</taxon>
        <taxon>Actinomycetota</taxon>
        <taxon>Actinomycetes</taxon>
        <taxon>Micromonosporales</taxon>
        <taxon>Micromonosporaceae</taxon>
        <taxon>Dactylosporangium</taxon>
    </lineage>
</organism>
<evidence type="ECO:0000313" key="2">
    <source>
        <dbReference type="Proteomes" id="UP000660611"/>
    </source>
</evidence>
<comment type="caution">
    <text evidence="1">The sequence shown here is derived from an EMBL/GenBank/DDBJ whole genome shotgun (WGS) entry which is preliminary data.</text>
</comment>
<dbReference type="RefSeq" id="WP_203848815.1">
    <property type="nucleotide sequence ID" value="NZ_BAAAVW010000017.1"/>
</dbReference>
<dbReference type="AlphaFoldDB" id="A0A919PLM2"/>
<keyword evidence="2" id="KW-1185">Reference proteome</keyword>
<dbReference type="Proteomes" id="UP000660611">
    <property type="component" value="Unassembled WGS sequence"/>
</dbReference>